<dbReference type="SMART" id="SM00175">
    <property type="entry name" value="RAB"/>
    <property type="match status" value="1"/>
</dbReference>
<feature type="compositionally biased region" description="Polar residues" evidence="2">
    <location>
        <begin position="302"/>
        <end position="311"/>
    </location>
</feature>
<dbReference type="SMART" id="SM00176">
    <property type="entry name" value="RAN"/>
    <property type="match status" value="1"/>
</dbReference>
<dbReference type="PANTHER" id="PTHR47979">
    <property type="entry name" value="DRAB11-RELATED"/>
    <property type="match status" value="1"/>
</dbReference>
<evidence type="ECO:0000256" key="1">
    <source>
        <dbReference type="ARBA" id="ARBA00006270"/>
    </source>
</evidence>
<dbReference type="InterPro" id="IPR001806">
    <property type="entry name" value="Small_GTPase"/>
</dbReference>
<dbReference type="SMART" id="SM00174">
    <property type="entry name" value="RHO"/>
    <property type="match status" value="1"/>
</dbReference>
<dbReference type="GO" id="GO:0005525">
    <property type="term" value="F:GTP binding"/>
    <property type="evidence" value="ECO:0007669"/>
    <property type="project" value="InterPro"/>
</dbReference>
<dbReference type="Pfam" id="PF00071">
    <property type="entry name" value="Ras"/>
    <property type="match status" value="1"/>
</dbReference>
<proteinExistence type="inferred from homology"/>
<comment type="similarity">
    <text evidence="1">Belongs to the small GTPase superfamily. Rab family.</text>
</comment>
<dbReference type="Gene3D" id="3.40.50.300">
    <property type="entry name" value="P-loop containing nucleotide triphosphate hydrolases"/>
    <property type="match status" value="1"/>
</dbReference>
<dbReference type="PRINTS" id="PR00449">
    <property type="entry name" value="RASTRNSFRMNG"/>
</dbReference>
<dbReference type="GO" id="GO:0003924">
    <property type="term" value="F:GTPase activity"/>
    <property type="evidence" value="ECO:0007669"/>
    <property type="project" value="InterPro"/>
</dbReference>
<dbReference type="FunFam" id="3.40.50.300:FF:001329">
    <property type="entry name" value="Small GTP-binding protein, putative"/>
    <property type="match status" value="1"/>
</dbReference>
<keyword evidence="4" id="KW-1185">Reference proteome</keyword>
<dbReference type="CDD" id="cd00154">
    <property type="entry name" value="Rab"/>
    <property type="match status" value="1"/>
</dbReference>
<dbReference type="SMART" id="SM00173">
    <property type="entry name" value="RAS"/>
    <property type="match status" value="1"/>
</dbReference>
<dbReference type="OrthoDB" id="10447135at2759"/>
<protein>
    <submittedName>
        <fullName evidence="3">Rab gtpase 2c</fullName>
    </submittedName>
</protein>
<dbReference type="InterPro" id="IPR027417">
    <property type="entry name" value="P-loop_NTPase"/>
</dbReference>
<dbReference type="InterPro" id="IPR005225">
    <property type="entry name" value="Small_GTP-bd"/>
</dbReference>
<dbReference type="SUPFAM" id="SSF52540">
    <property type="entry name" value="P-loop containing nucleoside triphosphate hydrolases"/>
    <property type="match status" value="1"/>
</dbReference>
<dbReference type="InterPro" id="IPR050209">
    <property type="entry name" value="Rab_GTPases_membrane_traffic"/>
</dbReference>
<dbReference type="PROSITE" id="PS51419">
    <property type="entry name" value="RAB"/>
    <property type="match status" value="1"/>
</dbReference>
<feature type="compositionally biased region" description="Polar residues" evidence="2">
    <location>
        <begin position="234"/>
        <end position="291"/>
    </location>
</feature>
<reference evidence="3 4" key="1">
    <citation type="submission" date="2014-06" db="EMBL/GenBank/DDBJ databases">
        <authorList>
            <person name="Swart Estienne"/>
        </authorList>
    </citation>
    <scope>NUCLEOTIDE SEQUENCE [LARGE SCALE GENOMIC DNA]</scope>
    <source>
        <strain evidence="3 4">130c</strain>
    </source>
</reference>
<dbReference type="Proteomes" id="UP000039865">
    <property type="component" value="Unassembled WGS sequence"/>
</dbReference>
<accession>A0A078AY81</accession>
<dbReference type="AlphaFoldDB" id="A0A078AY81"/>
<dbReference type="PROSITE" id="PS51420">
    <property type="entry name" value="RHO"/>
    <property type="match status" value="1"/>
</dbReference>
<dbReference type="EMBL" id="CCKQ01014416">
    <property type="protein sequence ID" value="CDW86177.1"/>
    <property type="molecule type" value="Genomic_DNA"/>
</dbReference>
<dbReference type="NCBIfam" id="TIGR00231">
    <property type="entry name" value="small_GTP"/>
    <property type="match status" value="1"/>
</dbReference>
<evidence type="ECO:0000313" key="3">
    <source>
        <dbReference type="EMBL" id="CDW86177.1"/>
    </source>
</evidence>
<name>A0A078AY81_STYLE</name>
<evidence type="ECO:0000256" key="2">
    <source>
        <dbReference type="SAM" id="MobiDB-lite"/>
    </source>
</evidence>
<sequence length="319" mass="36012">MTSKQTNSQENENATAMNTPLLTASSDLDYSCDIYQDPQALSNMRFDATFKLILIGNSGVGKSCIIKRIGHNRFSEEHEVTIGAEFTTIVAHVNKKSFIKLQFWDSCGQERFNSITRIFYRGSSCVLLVYEVNNASTLRDLETIWINDIQSNLKDALIILVGNKADIDENQKTKFKRQVTQEEGLEFMKRHNIDHYVEVSAKTGYGIKPLVEYISKQLYHHNRDNLYEFKESETGSQVSYKSRRSSNQSMQSGGNPSPLSKQISTNSINMTSAGNRQRTHTNMSSKSSTKFSKNDGRLKAHSVSSLKNGSQVDKRSQCC</sequence>
<dbReference type="InParanoid" id="A0A078AY81"/>
<evidence type="ECO:0000313" key="4">
    <source>
        <dbReference type="Proteomes" id="UP000039865"/>
    </source>
</evidence>
<organism evidence="3 4">
    <name type="scientific">Stylonychia lemnae</name>
    <name type="common">Ciliate</name>
    <dbReference type="NCBI Taxonomy" id="5949"/>
    <lineage>
        <taxon>Eukaryota</taxon>
        <taxon>Sar</taxon>
        <taxon>Alveolata</taxon>
        <taxon>Ciliophora</taxon>
        <taxon>Intramacronucleata</taxon>
        <taxon>Spirotrichea</taxon>
        <taxon>Stichotrichia</taxon>
        <taxon>Sporadotrichida</taxon>
        <taxon>Oxytrichidae</taxon>
        <taxon>Stylonychinae</taxon>
        <taxon>Stylonychia</taxon>
    </lineage>
</organism>
<feature type="region of interest" description="Disordered" evidence="2">
    <location>
        <begin position="230"/>
        <end position="319"/>
    </location>
</feature>
<dbReference type="PROSITE" id="PS51421">
    <property type="entry name" value="RAS"/>
    <property type="match status" value="1"/>
</dbReference>
<gene>
    <name evidence="3" type="primary">Contig13011.g13871</name>
    <name evidence="3" type="ORF">STYLEM_15268</name>
</gene>